<evidence type="ECO:0000313" key="2">
    <source>
        <dbReference type="EMBL" id="GAA0936407.1"/>
    </source>
</evidence>
<dbReference type="PANTHER" id="PTHR42743:SF13">
    <property type="entry name" value="P-LOOP CONTAINING NUCLEOSIDE TRIPHOSPHATE HYDROLASE PROTEIN"/>
    <property type="match status" value="1"/>
</dbReference>
<dbReference type="SUPFAM" id="SSF56752">
    <property type="entry name" value="D-aminoacid aminotransferase-like PLP-dependent enzymes"/>
    <property type="match status" value="1"/>
</dbReference>
<name>A0ABN1Q1I6_9ACTN</name>
<dbReference type="NCBIfam" id="NF006734">
    <property type="entry name" value="PRK09266.1"/>
    <property type="match status" value="1"/>
</dbReference>
<protein>
    <submittedName>
        <fullName evidence="2">Aminotransferase class IV family protein</fullName>
    </submittedName>
</protein>
<dbReference type="Pfam" id="PF01063">
    <property type="entry name" value="Aminotran_4"/>
    <property type="match status" value="1"/>
</dbReference>
<dbReference type="EMBL" id="BAAAHK010000005">
    <property type="protein sequence ID" value="GAA0936407.1"/>
    <property type="molecule type" value="Genomic_DNA"/>
</dbReference>
<dbReference type="InterPro" id="IPR043131">
    <property type="entry name" value="BCAT-like_N"/>
</dbReference>
<dbReference type="InterPro" id="IPR050571">
    <property type="entry name" value="Class-IV_PLP-Dep_Aminotrnsfr"/>
</dbReference>
<evidence type="ECO:0000313" key="3">
    <source>
        <dbReference type="Proteomes" id="UP001500542"/>
    </source>
</evidence>
<gene>
    <name evidence="2" type="ORF">GCM10009554_23910</name>
</gene>
<comment type="similarity">
    <text evidence="1">Belongs to the class-IV pyridoxal-phosphate-dependent aminotransferase family.</text>
</comment>
<dbReference type="InterPro" id="IPR043132">
    <property type="entry name" value="BCAT-like_C"/>
</dbReference>
<reference evidence="2 3" key="1">
    <citation type="journal article" date="2019" name="Int. J. Syst. Evol. Microbiol.">
        <title>The Global Catalogue of Microorganisms (GCM) 10K type strain sequencing project: providing services to taxonomists for standard genome sequencing and annotation.</title>
        <authorList>
            <consortium name="The Broad Institute Genomics Platform"/>
            <consortium name="The Broad Institute Genome Sequencing Center for Infectious Disease"/>
            <person name="Wu L."/>
            <person name="Ma J."/>
        </authorList>
    </citation>
    <scope>NUCLEOTIDE SEQUENCE [LARGE SCALE GENOMIC DNA]</scope>
    <source>
        <strain evidence="2 3">JCM 10977</strain>
    </source>
</reference>
<evidence type="ECO:0000256" key="1">
    <source>
        <dbReference type="ARBA" id="ARBA00009320"/>
    </source>
</evidence>
<keyword evidence="3" id="KW-1185">Reference proteome</keyword>
<keyword evidence="2" id="KW-0032">Aminotransferase</keyword>
<organism evidence="2 3">
    <name type="scientific">Kribbella koreensis</name>
    <dbReference type="NCBI Taxonomy" id="57909"/>
    <lineage>
        <taxon>Bacteria</taxon>
        <taxon>Bacillati</taxon>
        <taxon>Actinomycetota</taxon>
        <taxon>Actinomycetes</taxon>
        <taxon>Propionibacteriales</taxon>
        <taxon>Kribbellaceae</taxon>
        <taxon>Kribbella</taxon>
    </lineage>
</organism>
<keyword evidence="2" id="KW-0808">Transferase</keyword>
<dbReference type="InterPro" id="IPR001544">
    <property type="entry name" value="Aminotrans_IV"/>
</dbReference>
<dbReference type="Gene3D" id="3.30.470.10">
    <property type="match status" value="1"/>
</dbReference>
<dbReference type="InterPro" id="IPR036038">
    <property type="entry name" value="Aminotransferase-like"/>
</dbReference>
<comment type="caution">
    <text evidence="2">The sequence shown here is derived from an EMBL/GenBank/DDBJ whole genome shotgun (WGS) entry which is preliminary data.</text>
</comment>
<accession>A0ABN1Q1I6</accession>
<dbReference type="PANTHER" id="PTHR42743">
    <property type="entry name" value="AMINO-ACID AMINOTRANSFERASE"/>
    <property type="match status" value="1"/>
</dbReference>
<dbReference type="GO" id="GO:0008483">
    <property type="term" value="F:transaminase activity"/>
    <property type="evidence" value="ECO:0007669"/>
    <property type="project" value="UniProtKB-KW"/>
</dbReference>
<proteinExistence type="inferred from homology"/>
<dbReference type="Gene3D" id="3.20.10.10">
    <property type="entry name" value="D-amino Acid Aminotransferase, subunit A, domain 2"/>
    <property type="match status" value="1"/>
</dbReference>
<sequence>MTHLVQLNDTPLALDDPALLSAAGYGHFTSMQVRDGKVRGLDLHLERLDRSSRELFGHGVAADRVLTYLRTTLASSPSGDLSIRVNAFTRDRSFIDGTPVEPDLLLTLTDPIEPTSEPPRLLAVEHERTAPHLKHTGTFSQTHEIRRARLAGYDNALFYNRAGHVSEASIWNICFAVDDRIVWPAAEVLPGITMLSLRAALDVARETVDIPLSALGDYRAAYLTNSIDPALPVASITSPAGSTEYKPDPASADLIANAYLRIPWQEI</sequence>
<dbReference type="Proteomes" id="UP001500542">
    <property type="component" value="Unassembled WGS sequence"/>
</dbReference>
<dbReference type="RefSeq" id="WP_343968008.1">
    <property type="nucleotide sequence ID" value="NZ_BAAAHK010000005.1"/>
</dbReference>